<organism evidence="2 3">
    <name type="scientific">Paratrimastix pyriformis</name>
    <dbReference type="NCBI Taxonomy" id="342808"/>
    <lineage>
        <taxon>Eukaryota</taxon>
        <taxon>Metamonada</taxon>
        <taxon>Preaxostyla</taxon>
        <taxon>Paratrimastigidae</taxon>
        <taxon>Paratrimastix</taxon>
    </lineage>
</organism>
<name>A0ABQ8USD0_9EUKA</name>
<dbReference type="SMART" id="SM00028">
    <property type="entry name" value="TPR"/>
    <property type="match status" value="2"/>
</dbReference>
<feature type="region of interest" description="Disordered" evidence="1">
    <location>
        <begin position="148"/>
        <end position="193"/>
    </location>
</feature>
<protein>
    <submittedName>
        <fullName evidence="2">Uncharacterized protein</fullName>
    </submittedName>
</protein>
<dbReference type="SUPFAM" id="SSF48452">
    <property type="entry name" value="TPR-like"/>
    <property type="match status" value="1"/>
</dbReference>
<keyword evidence="3" id="KW-1185">Reference proteome</keyword>
<feature type="region of interest" description="Disordered" evidence="1">
    <location>
        <begin position="285"/>
        <end position="321"/>
    </location>
</feature>
<evidence type="ECO:0000256" key="1">
    <source>
        <dbReference type="SAM" id="MobiDB-lite"/>
    </source>
</evidence>
<comment type="caution">
    <text evidence="2">The sequence shown here is derived from an EMBL/GenBank/DDBJ whole genome shotgun (WGS) entry which is preliminary data.</text>
</comment>
<evidence type="ECO:0000313" key="2">
    <source>
        <dbReference type="EMBL" id="KAJ4461253.1"/>
    </source>
</evidence>
<feature type="compositionally biased region" description="Pro residues" evidence="1">
    <location>
        <begin position="171"/>
        <end position="184"/>
    </location>
</feature>
<dbReference type="Proteomes" id="UP001141327">
    <property type="component" value="Unassembled WGS sequence"/>
</dbReference>
<sequence length="908" mass="96243">MQTGGKEDSVPATPSSCIISSPPPAYIYGRSYSIITLSHSLYYGTNPEMTIDTGSASTVAVLRGASGIGKSTVSLAVGYLAQRHQLYRGGIYHCSLAGVSTEPQLWSMLGVVLGMGPDNTTESIFRSALALRFPKPLSAPELATRRKERKQFLDMSAVPQPPTGEDDAMPPESPAGSPIPSPAPPDDEAPSGAVVAAEGRWSDFLLIVDQCAQCPLFTAETTGPAVMSRVADAFRGLRYERPDEAQPRADRSPLRAPAELTFPRPHAPDQVEQYEEQRIARWMQEAAQPAQSAQGLNEEEEEEEREGVDETITAPVFTDPSGWAPAPFTGARLLLVTAEAASIDGPGVTVHTLGPLSGCASARALRAAFAVPAAAARHSRGPGPRADGSHPGRHRPLRGATGRQPPSPAGPACPTRRHAGPLRGPSRRPERRCLAARHGVASVEQLAQHLRLRTGTAEDCVAELCLEAILEGRMPVGPAPPRPVSPGSPHGRPPCDAAGPFGGALARRLLGLLATLPAGCMYPDMVALLGKPRPFVPAPRRKARKSHPRRTSAAGGTSAYLAPWHLLLDALAAGGLVSLAATQASARPAVPPPSDEPQPPQPQLHGPLLFAQQAEGVDESIHLAGNGVFLRAARRLAGSEARLEWLKHYAALVVTMNQDATLAPATSTSTSIFGMRYFEPNLFPLLRLEPALAARLAAYHASPPEADQAQLAPLAEGGRILGQAAVDGDVGVAQSVARRTLEWRPEGTLGMWTGWTDAIEEKVCVTTIATHYGAALQHLERCADGLVLAHCGLDAAMQAHDMHGEATLRVLLGNLHTRMGTFPRARAFFERALALFRLCGIPVAVASTLCLLAELAHKQGKMLEAASNYDGALTIFRDQKMPLAEAQILKARLPLPPPLASLTHGTGM</sequence>
<feature type="compositionally biased region" description="Basic residues" evidence="1">
    <location>
        <begin position="415"/>
        <end position="426"/>
    </location>
</feature>
<feature type="region of interest" description="Disordered" evidence="1">
    <location>
        <begin position="585"/>
        <end position="606"/>
    </location>
</feature>
<proteinExistence type="predicted"/>
<gene>
    <name evidence="2" type="ORF">PAPYR_2284</name>
</gene>
<feature type="compositionally biased region" description="Pro residues" evidence="1">
    <location>
        <begin position="589"/>
        <end position="602"/>
    </location>
</feature>
<dbReference type="Gene3D" id="1.25.40.10">
    <property type="entry name" value="Tetratricopeptide repeat domain"/>
    <property type="match status" value="1"/>
</dbReference>
<dbReference type="InterPro" id="IPR011990">
    <property type="entry name" value="TPR-like_helical_dom_sf"/>
</dbReference>
<dbReference type="InterPro" id="IPR019734">
    <property type="entry name" value="TPR_rpt"/>
</dbReference>
<accession>A0ABQ8USD0</accession>
<reference evidence="2" key="1">
    <citation type="journal article" date="2022" name="bioRxiv">
        <title>Genomics of Preaxostyla Flagellates Illuminates Evolutionary Transitions and the Path Towards Mitochondrial Loss.</title>
        <authorList>
            <person name="Novak L.V.F."/>
            <person name="Treitli S.C."/>
            <person name="Pyrih J."/>
            <person name="Halakuc P."/>
            <person name="Pipaliya S.V."/>
            <person name="Vacek V."/>
            <person name="Brzon O."/>
            <person name="Soukal P."/>
            <person name="Eme L."/>
            <person name="Dacks J.B."/>
            <person name="Karnkowska A."/>
            <person name="Elias M."/>
            <person name="Hampl V."/>
        </authorList>
    </citation>
    <scope>NUCLEOTIDE SEQUENCE</scope>
    <source>
        <strain evidence="2">RCP-MX</strain>
    </source>
</reference>
<feature type="compositionally biased region" description="Acidic residues" evidence="1">
    <location>
        <begin position="297"/>
        <end position="309"/>
    </location>
</feature>
<feature type="region of interest" description="Disordered" evidence="1">
    <location>
        <begin position="374"/>
        <end position="431"/>
    </location>
</feature>
<dbReference type="EMBL" id="JAPMOS010000008">
    <property type="protein sequence ID" value="KAJ4461253.1"/>
    <property type="molecule type" value="Genomic_DNA"/>
</dbReference>
<evidence type="ECO:0000313" key="3">
    <source>
        <dbReference type="Proteomes" id="UP001141327"/>
    </source>
</evidence>